<proteinExistence type="predicted"/>
<evidence type="ECO:0000256" key="1">
    <source>
        <dbReference type="SAM" id="Phobius"/>
    </source>
</evidence>
<name>A0A914X8H0_9BILA</name>
<protein>
    <submittedName>
        <fullName evidence="3">Uncharacterized protein</fullName>
    </submittedName>
</protein>
<evidence type="ECO:0000313" key="3">
    <source>
        <dbReference type="WBParaSite" id="PSAMB.scaffold6836size8709.g29215.t1"/>
    </source>
</evidence>
<keyword evidence="1" id="KW-0472">Membrane</keyword>
<accession>A0A914X8H0</accession>
<organism evidence="2 3">
    <name type="scientific">Plectus sambesii</name>
    <dbReference type="NCBI Taxonomy" id="2011161"/>
    <lineage>
        <taxon>Eukaryota</taxon>
        <taxon>Metazoa</taxon>
        <taxon>Ecdysozoa</taxon>
        <taxon>Nematoda</taxon>
        <taxon>Chromadorea</taxon>
        <taxon>Plectida</taxon>
        <taxon>Plectina</taxon>
        <taxon>Plectoidea</taxon>
        <taxon>Plectidae</taxon>
        <taxon>Plectus</taxon>
    </lineage>
</organism>
<keyword evidence="2" id="KW-1185">Reference proteome</keyword>
<feature type="transmembrane region" description="Helical" evidence="1">
    <location>
        <begin position="30"/>
        <end position="53"/>
    </location>
</feature>
<dbReference type="Proteomes" id="UP000887566">
    <property type="component" value="Unplaced"/>
</dbReference>
<sequence length="116" mass="12624">MNASTSLWATTSKNEVAPLPPKNEWHNGDFLLVALIIGLLSLCCCCGACFQFMTESEEEEGRSSVSTQTPVYSDQLTDVTSPHSVTAFNLLDSAVTAVKPPILFSLQEDYRVPVIV</sequence>
<evidence type="ECO:0000313" key="2">
    <source>
        <dbReference type="Proteomes" id="UP000887566"/>
    </source>
</evidence>
<dbReference type="WBParaSite" id="PSAMB.scaffold6836size8709.g29215.t1">
    <property type="protein sequence ID" value="PSAMB.scaffold6836size8709.g29215.t1"/>
    <property type="gene ID" value="PSAMB.scaffold6836size8709.g29215"/>
</dbReference>
<dbReference type="AlphaFoldDB" id="A0A914X8H0"/>
<reference evidence="3" key="1">
    <citation type="submission" date="2022-11" db="UniProtKB">
        <authorList>
            <consortium name="WormBaseParasite"/>
        </authorList>
    </citation>
    <scope>IDENTIFICATION</scope>
</reference>
<keyword evidence="1" id="KW-1133">Transmembrane helix</keyword>
<keyword evidence="1" id="KW-0812">Transmembrane</keyword>